<dbReference type="PANTHER" id="PTHR34596">
    <property type="entry name" value="CHITOPORIN"/>
    <property type="match status" value="1"/>
</dbReference>
<dbReference type="PANTHER" id="PTHR34596:SF2">
    <property type="entry name" value="CHITOPORIN"/>
    <property type="match status" value="1"/>
</dbReference>
<evidence type="ECO:0000313" key="6">
    <source>
        <dbReference type="EMBL" id="SFC50719.1"/>
    </source>
</evidence>
<dbReference type="GO" id="GO:0015288">
    <property type="term" value="F:porin activity"/>
    <property type="evidence" value="ECO:0007669"/>
    <property type="project" value="TreeGrafter"/>
</dbReference>
<dbReference type="RefSeq" id="WP_064564986.1">
    <property type="nucleotide sequence ID" value="NZ_CP014007.2"/>
</dbReference>
<dbReference type="InterPro" id="IPR005318">
    <property type="entry name" value="OM_porin_bac"/>
</dbReference>
<dbReference type="EMBL" id="FOKO01000003">
    <property type="protein sequence ID" value="SFC50719.1"/>
    <property type="molecule type" value="Genomic_DNA"/>
</dbReference>
<reference evidence="6 8" key="1">
    <citation type="submission" date="2016-10" db="EMBL/GenBank/DDBJ databases">
        <authorList>
            <person name="Varghese N."/>
            <person name="Submissions S."/>
        </authorList>
    </citation>
    <scope>NUCLEOTIDE SEQUENCE [LARGE SCALE GENOMIC DNA]</scope>
    <source>
        <strain evidence="6 8">CGMCC 1.7012</strain>
    </source>
</reference>
<reference evidence="5 7" key="2">
    <citation type="submission" date="2021-03" db="EMBL/GenBank/DDBJ databases">
        <authorList>
            <person name="Li Y."/>
            <person name="Li S."/>
            <person name="Chen M."/>
            <person name="Peng G."/>
            <person name="Tan Z."/>
            <person name="An Q."/>
        </authorList>
    </citation>
    <scope>NUCLEOTIDE SEQUENCE [LARGE SCALE GENOMIC DNA]</scope>
    <source>
        <strain evidence="5 7">Ola 51</strain>
    </source>
</reference>
<evidence type="ECO:0000313" key="8">
    <source>
        <dbReference type="Proteomes" id="UP000182314"/>
    </source>
</evidence>
<dbReference type="EMBL" id="CP014007">
    <property type="protein sequence ID" value="ANI82197.1"/>
    <property type="molecule type" value="Genomic_DNA"/>
</dbReference>
<protein>
    <submittedName>
        <fullName evidence="5">OprD family outer membrane porin</fullName>
    </submittedName>
    <submittedName>
        <fullName evidence="6">Outer membrane porin, OprD family</fullName>
    </submittedName>
</protein>
<evidence type="ECO:0000256" key="2">
    <source>
        <dbReference type="ARBA" id="ARBA00022448"/>
    </source>
</evidence>
<dbReference type="AlphaFoldDB" id="A0AA94H3M5"/>
<dbReference type="Gene3D" id="2.40.160.10">
    <property type="entry name" value="Porin"/>
    <property type="match status" value="1"/>
</dbReference>
<evidence type="ECO:0000256" key="1">
    <source>
        <dbReference type="ARBA" id="ARBA00009075"/>
    </source>
</evidence>
<comment type="similarity">
    <text evidence="1">Belongs to the outer membrane porin (Opr) (TC 1.B.25) family.</text>
</comment>
<keyword evidence="7" id="KW-1185">Reference proteome</keyword>
<evidence type="ECO:0000313" key="5">
    <source>
        <dbReference type="EMBL" id="ANI82197.1"/>
    </source>
</evidence>
<keyword evidence="2" id="KW-0813">Transport</keyword>
<evidence type="ECO:0000313" key="7">
    <source>
        <dbReference type="Proteomes" id="UP000078227"/>
    </source>
</evidence>
<dbReference type="KEGG" id="kor:AWR26_08535"/>
<dbReference type="GO" id="GO:0016020">
    <property type="term" value="C:membrane"/>
    <property type="evidence" value="ECO:0007669"/>
    <property type="project" value="InterPro"/>
</dbReference>
<keyword evidence="3 4" id="KW-0732">Signal</keyword>
<dbReference type="Proteomes" id="UP000078227">
    <property type="component" value="Chromosome"/>
</dbReference>
<dbReference type="Proteomes" id="UP000182314">
    <property type="component" value="Unassembled WGS sequence"/>
</dbReference>
<evidence type="ECO:0000256" key="4">
    <source>
        <dbReference type="SAM" id="SignalP"/>
    </source>
</evidence>
<organism evidence="6 8">
    <name type="scientific">Kosakonia oryzae</name>
    <dbReference type="NCBI Taxonomy" id="497725"/>
    <lineage>
        <taxon>Bacteria</taxon>
        <taxon>Pseudomonadati</taxon>
        <taxon>Pseudomonadota</taxon>
        <taxon>Gammaproteobacteria</taxon>
        <taxon>Enterobacterales</taxon>
        <taxon>Enterobacteriaceae</taxon>
        <taxon>Kosakonia</taxon>
    </lineage>
</organism>
<evidence type="ECO:0000256" key="3">
    <source>
        <dbReference type="ARBA" id="ARBA00022729"/>
    </source>
</evidence>
<gene>
    <name evidence="5" type="ORF">AWR26_08535</name>
    <name evidence="6" type="ORF">SAMN05216286_2508</name>
</gene>
<dbReference type="InterPro" id="IPR023614">
    <property type="entry name" value="Porin_dom_sf"/>
</dbReference>
<feature type="chain" id="PRO_5041663665" evidence="4">
    <location>
        <begin position="18"/>
        <end position="433"/>
    </location>
</feature>
<sequence>MALLKLSLPLVFISAYAAPVSATPFLADSQLDLTLKNVWMFNTGDQLALLGVGDQSAWAQAAHLDYQSGWYSDLLGIDASWYSVAKLSANASFAGRDLLRDNHGHAEGFNKVGQLYAKLKWGDEAAYARLYAGWRQLYKFGALNVTRSRAAPSSWQGISIESGWGAISARGAWVTRFSERDEPEKRRFYTLASNKPIDHIATGEIIWSPSKNTRISWMSGESDNYLLRHGVEAQFSIPVAERQNLLLRGAWYYNRGLDNWEGARGFSHSARHLFTLVGYQYHNLESGIGWSKTKASLNNGLGSFYWHLGKNTRGAFNSPADGEGNDYVNDGEQMLYLYGKYAFSPEFTVGLYGNYGYNINYQNTALTEWEYGGYFAWTPKRFAGFSLFAGIGPSYGWKLNNGKPWLTEDKRTFHRAKGIGGAVSLEYKFGLLN</sequence>
<proteinExistence type="inferred from homology"/>
<accession>A0AA94H3M5</accession>
<feature type="signal peptide" evidence="4">
    <location>
        <begin position="1"/>
        <end position="17"/>
    </location>
</feature>
<name>A0AA94H3M5_9ENTR</name>